<dbReference type="RefSeq" id="WP_111272652.1">
    <property type="nucleotide sequence ID" value="NZ_QKWW01000076.1"/>
</dbReference>
<evidence type="ECO:0008006" key="3">
    <source>
        <dbReference type="Google" id="ProtNLM"/>
    </source>
</evidence>
<dbReference type="AlphaFoldDB" id="A0A2W6P4Q4"/>
<comment type="caution">
    <text evidence="1">The sequence shown here is derived from an EMBL/GenBank/DDBJ whole genome shotgun (WGS) entry which is preliminary data.</text>
</comment>
<reference evidence="1 2" key="1">
    <citation type="submission" date="2018-06" db="EMBL/GenBank/DDBJ databases">
        <title>Isolation of heavy metals resistant Paenibacillus silvae NC2 from Gold-Copper mine in ZiJin, China.</title>
        <authorList>
            <person name="Xu J."/>
            <person name="Mazhar H.S."/>
            <person name="Rensing C."/>
        </authorList>
    </citation>
    <scope>NUCLEOTIDE SEQUENCE [LARGE SCALE GENOMIC DNA]</scope>
    <source>
        <strain evidence="1 2">NC2</strain>
    </source>
</reference>
<dbReference type="EMBL" id="QKWW01000076">
    <property type="protein sequence ID" value="PZT53146.1"/>
    <property type="molecule type" value="Genomic_DNA"/>
</dbReference>
<proteinExistence type="predicted"/>
<protein>
    <recommendedName>
        <fullName evidence="3">DNA-binding protein</fullName>
    </recommendedName>
</protein>
<evidence type="ECO:0000313" key="1">
    <source>
        <dbReference type="EMBL" id="PZT53146.1"/>
    </source>
</evidence>
<accession>A0A2W6P4Q4</accession>
<evidence type="ECO:0000313" key="2">
    <source>
        <dbReference type="Proteomes" id="UP000249204"/>
    </source>
</evidence>
<gene>
    <name evidence="1" type="ORF">DN757_23705</name>
</gene>
<dbReference type="Proteomes" id="UP000249204">
    <property type="component" value="Unassembled WGS sequence"/>
</dbReference>
<sequence>MSSKLHYHGELDSAIKLLRIAYGFENWLEVLRLSEDLYEDALQAYNMQMISLDAILHTKRSIIYYVGYALLMQGIAYQKLSEFDKSRERVLKYADWGWVVNPDEETKTEIEFYANTSKLNLIVLELLQGNGDRIEEYISFIQANVEETTAGLLTLLEANRINGLQVHGYHHMFDEHASERTRQSIKPEDMPSYLKYIYEYTLYKIRTSDQETAINNLLYCLAIASKISYDKSSIKYVTLFEQLRDYATVSQVEKYKSILEGI</sequence>
<name>A0A2W6P4Q4_9BACL</name>
<organism evidence="1 2">
    <name type="scientific">Paenibacillus silvae</name>
    <dbReference type="NCBI Taxonomy" id="1325358"/>
    <lineage>
        <taxon>Bacteria</taxon>
        <taxon>Bacillati</taxon>
        <taxon>Bacillota</taxon>
        <taxon>Bacilli</taxon>
        <taxon>Bacillales</taxon>
        <taxon>Paenibacillaceae</taxon>
        <taxon>Paenibacillus</taxon>
    </lineage>
</organism>